<accession>A0AAP5UY19</accession>
<protein>
    <submittedName>
        <fullName evidence="1">Uncharacterized protein</fullName>
    </submittedName>
</protein>
<sequence>MADFSAESTMANGACRVNFDETLIHHTDSGAAVCLATYQPRGGKPEGAEYIKISISRQIQMKHKIQTFPLRVHTLFGQDCSTADAQSSVTLYGIVDADVE</sequence>
<dbReference type="EMBL" id="JANSLM010000027">
    <property type="protein sequence ID" value="MDT8843600.1"/>
    <property type="molecule type" value="Genomic_DNA"/>
</dbReference>
<organism evidence="1 2">
    <name type="scientific">Paraburkholderia fungorum</name>
    <dbReference type="NCBI Taxonomy" id="134537"/>
    <lineage>
        <taxon>Bacteria</taxon>
        <taxon>Pseudomonadati</taxon>
        <taxon>Pseudomonadota</taxon>
        <taxon>Betaproteobacteria</taxon>
        <taxon>Burkholderiales</taxon>
        <taxon>Burkholderiaceae</taxon>
        <taxon>Paraburkholderia</taxon>
    </lineage>
</organism>
<comment type="caution">
    <text evidence="1">The sequence shown here is derived from an EMBL/GenBank/DDBJ whole genome shotgun (WGS) entry which is preliminary data.</text>
</comment>
<dbReference type="AlphaFoldDB" id="A0AAP5UY19"/>
<reference evidence="1" key="1">
    <citation type="submission" date="2022-08" db="EMBL/GenBank/DDBJ databases">
        <authorList>
            <person name="Kim S.-J."/>
        </authorList>
    </citation>
    <scope>NUCLEOTIDE SEQUENCE</scope>
    <source>
        <strain evidence="1">KJ</strain>
    </source>
</reference>
<dbReference type="RefSeq" id="WP_315697614.1">
    <property type="nucleotide sequence ID" value="NZ_JANSLM010000027.1"/>
</dbReference>
<evidence type="ECO:0000313" key="2">
    <source>
        <dbReference type="Proteomes" id="UP001246473"/>
    </source>
</evidence>
<dbReference type="Proteomes" id="UP001246473">
    <property type="component" value="Unassembled WGS sequence"/>
</dbReference>
<name>A0AAP5UY19_9BURK</name>
<evidence type="ECO:0000313" key="1">
    <source>
        <dbReference type="EMBL" id="MDT8843600.1"/>
    </source>
</evidence>
<gene>
    <name evidence="1" type="ORF">ParKJ_40035</name>
</gene>
<proteinExistence type="predicted"/>